<sequence>MSDALTEHLAAGVSNVCRLWTVERRDRLVLGFTDHDCDLEVEGVLHRAGSGLSASALQQASGLSVDNSEAVGALSDAAITEADLAAGRYDGAAVRIWLANWRAPGQRREIFRGTLGEIIRRGGAFRSELRGLAEPLNQPVGFAYTQGCSAVLGDSRCGFDQATPGYLCEVAAETVEDGRVFSFAALPGFEPRWFELGRLEVAGGAAAGLSAMVKSDRQTAMGRRIELWQSIRAPVAAGDMLRIFAGCDKRAGTCRMKFANFLNFRGFPFLPGEDWLAAYPRADRPATGGSLLQPARGRV</sequence>
<evidence type="ECO:0000313" key="2">
    <source>
        <dbReference type="EMBL" id="VDC31780.1"/>
    </source>
</evidence>
<dbReference type="Pfam" id="PF09931">
    <property type="entry name" value="Phage_phiJL001_Gp84_N"/>
    <property type="match status" value="1"/>
</dbReference>
<dbReference type="Pfam" id="PF09356">
    <property type="entry name" value="Phage_BR0599"/>
    <property type="match status" value="1"/>
</dbReference>
<dbReference type="OrthoDB" id="1633386at2"/>
<accession>A0A3P5XN75</accession>
<reference evidence="2 3" key="1">
    <citation type="submission" date="2018-11" db="EMBL/GenBank/DDBJ databases">
        <authorList>
            <person name="Criscuolo A."/>
        </authorList>
    </citation>
    <scope>NUCLEOTIDE SEQUENCE [LARGE SCALE GENOMIC DNA]</scope>
    <source>
        <strain evidence="2">ACIP111625</strain>
    </source>
</reference>
<dbReference type="AlphaFoldDB" id="A0A3P5XN75"/>
<evidence type="ECO:0000259" key="1">
    <source>
        <dbReference type="Pfam" id="PF09356"/>
    </source>
</evidence>
<organism evidence="2 3">
    <name type="scientific">Pseudogemmobacter humi</name>
    <dbReference type="NCBI Taxonomy" id="2483812"/>
    <lineage>
        <taxon>Bacteria</taxon>
        <taxon>Pseudomonadati</taxon>
        <taxon>Pseudomonadota</taxon>
        <taxon>Alphaproteobacteria</taxon>
        <taxon>Rhodobacterales</taxon>
        <taxon>Paracoccaceae</taxon>
        <taxon>Pseudogemmobacter</taxon>
    </lineage>
</organism>
<dbReference type="InterPro" id="IPR018964">
    <property type="entry name" value="Phage_phiJL001_Gp84_C"/>
</dbReference>
<name>A0A3P5XN75_9RHOB</name>
<dbReference type="Proteomes" id="UP000277498">
    <property type="component" value="Unassembled WGS sequence"/>
</dbReference>
<keyword evidence="3" id="KW-1185">Reference proteome</keyword>
<evidence type="ECO:0000313" key="3">
    <source>
        <dbReference type="Proteomes" id="UP000277498"/>
    </source>
</evidence>
<protein>
    <recommendedName>
        <fullName evidence="1">Bacteriophage phiJL001 Gp84 C-terminal domain-containing protein</fullName>
    </recommendedName>
</protein>
<dbReference type="EMBL" id="UXAW01000088">
    <property type="protein sequence ID" value="VDC31780.1"/>
    <property type="molecule type" value="Genomic_DNA"/>
</dbReference>
<gene>
    <name evidence="2" type="ORF">XINFAN_03134</name>
</gene>
<dbReference type="NCBIfam" id="TIGR02218">
    <property type="entry name" value="phg_TIGR02218"/>
    <property type="match status" value="1"/>
</dbReference>
<proteinExistence type="predicted"/>
<dbReference type="InterPro" id="IPR011928">
    <property type="entry name" value="Phage_phiJL001_Gp84"/>
</dbReference>
<feature type="domain" description="Bacteriophage phiJL001 Gp84 C-terminal" evidence="1">
    <location>
        <begin position="192"/>
        <end position="274"/>
    </location>
</feature>
<dbReference type="RefSeq" id="WP_124087852.1">
    <property type="nucleotide sequence ID" value="NZ_UXAW01000088.1"/>
</dbReference>